<dbReference type="Proteomes" id="UP000582837">
    <property type="component" value="Unassembled WGS sequence"/>
</dbReference>
<dbReference type="AlphaFoldDB" id="A0A841H4F8"/>
<comment type="caution">
    <text evidence="2">The sequence shown here is derived from an EMBL/GenBank/DDBJ whole genome shotgun (WGS) entry which is preliminary data.</text>
</comment>
<sequence>MFSFLKRKIRPEAGTAGLEGGGGPYQTFLGGAYRQHASADRDRYTALAVEAFPDFGGRIDCFGIDWLGNQFATDLARVVGGRPQILLLEPGTGEVLELPATMDTFHDGLLVQEPDAVAAHEFFKRWLAAGGAVPAYGECVGYRKPLYLGGADDIANLEIIDLEVYWSISAQLLAKLRGLPAGTSVGRVTLDD</sequence>
<dbReference type="EMBL" id="JACHIA010000019">
    <property type="protein sequence ID" value="MBB6072858.1"/>
    <property type="molecule type" value="Genomic_DNA"/>
</dbReference>
<accession>A0A841H4F8</accession>
<evidence type="ECO:0000313" key="3">
    <source>
        <dbReference type="Proteomes" id="UP000582837"/>
    </source>
</evidence>
<name>A0A841H4F8_9BACT</name>
<gene>
    <name evidence="2" type="ORF">HNQ61_004524</name>
</gene>
<evidence type="ECO:0000259" key="1">
    <source>
        <dbReference type="Pfam" id="PF08906"/>
    </source>
</evidence>
<reference evidence="2 3" key="1">
    <citation type="submission" date="2020-08" db="EMBL/GenBank/DDBJ databases">
        <title>Genomic Encyclopedia of Type Strains, Phase IV (KMG-IV): sequencing the most valuable type-strain genomes for metagenomic binning, comparative biology and taxonomic classification.</title>
        <authorList>
            <person name="Goeker M."/>
        </authorList>
    </citation>
    <scope>NUCLEOTIDE SEQUENCE [LARGE SCALE GENOMIC DNA]</scope>
    <source>
        <strain evidence="2 3">DSM 29007</strain>
    </source>
</reference>
<keyword evidence="3" id="KW-1185">Reference proteome</keyword>
<feature type="domain" description="T6SS immunity protein Tdi1 C-terminal" evidence="1">
    <location>
        <begin position="119"/>
        <end position="172"/>
    </location>
</feature>
<dbReference type="InterPro" id="IPR015002">
    <property type="entry name" value="T6SS_Tdi1_C"/>
</dbReference>
<proteinExistence type="predicted"/>
<dbReference type="RefSeq" id="WP_170036919.1">
    <property type="nucleotide sequence ID" value="NZ_JABDTL010000002.1"/>
</dbReference>
<organism evidence="2 3">
    <name type="scientific">Longimicrobium terrae</name>
    <dbReference type="NCBI Taxonomy" id="1639882"/>
    <lineage>
        <taxon>Bacteria</taxon>
        <taxon>Pseudomonadati</taxon>
        <taxon>Gemmatimonadota</taxon>
        <taxon>Longimicrobiia</taxon>
        <taxon>Longimicrobiales</taxon>
        <taxon>Longimicrobiaceae</taxon>
        <taxon>Longimicrobium</taxon>
    </lineage>
</organism>
<dbReference type="Pfam" id="PF08906">
    <property type="entry name" value="T6SS_Tdi1_C"/>
    <property type="match status" value="1"/>
</dbReference>
<protein>
    <recommendedName>
        <fullName evidence="1">T6SS immunity protein Tdi1 C-terminal domain-containing protein</fullName>
    </recommendedName>
</protein>
<evidence type="ECO:0000313" key="2">
    <source>
        <dbReference type="EMBL" id="MBB6072858.1"/>
    </source>
</evidence>